<dbReference type="InterPro" id="IPR027417">
    <property type="entry name" value="P-loop_NTPase"/>
</dbReference>
<dbReference type="Proteomes" id="UP000184600">
    <property type="component" value="Unassembled WGS sequence"/>
</dbReference>
<accession>A0A1M7YQL5</accession>
<dbReference type="InterPro" id="IPR058031">
    <property type="entry name" value="AAA_lid_NorR"/>
</dbReference>
<dbReference type="InterPro" id="IPR003593">
    <property type="entry name" value="AAA+_ATPase"/>
</dbReference>
<keyword evidence="6" id="KW-0804">Transcription</keyword>
<dbReference type="InterPro" id="IPR002197">
    <property type="entry name" value="HTH_Fis"/>
</dbReference>
<dbReference type="Pfam" id="PF02954">
    <property type="entry name" value="HTH_8"/>
    <property type="match status" value="1"/>
</dbReference>
<keyword evidence="2" id="KW-0067">ATP-binding</keyword>
<dbReference type="CDD" id="cd00130">
    <property type="entry name" value="PAS"/>
    <property type="match status" value="1"/>
</dbReference>
<evidence type="ECO:0000256" key="4">
    <source>
        <dbReference type="ARBA" id="ARBA00023125"/>
    </source>
</evidence>
<evidence type="ECO:0000313" key="10">
    <source>
        <dbReference type="Proteomes" id="UP000184600"/>
    </source>
</evidence>
<dbReference type="GO" id="GO:0005524">
    <property type="term" value="F:ATP binding"/>
    <property type="evidence" value="ECO:0007669"/>
    <property type="project" value="UniProtKB-KW"/>
</dbReference>
<dbReference type="SMART" id="SM00091">
    <property type="entry name" value="PAS"/>
    <property type="match status" value="1"/>
</dbReference>
<protein>
    <submittedName>
        <fullName evidence="9">Transcriptional regulatory protein ZraR</fullName>
    </submittedName>
</protein>
<dbReference type="Pfam" id="PF00158">
    <property type="entry name" value="Sigma54_activat"/>
    <property type="match status" value="1"/>
</dbReference>
<dbReference type="GO" id="GO:0043565">
    <property type="term" value="F:sequence-specific DNA binding"/>
    <property type="evidence" value="ECO:0007669"/>
    <property type="project" value="InterPro"/>
</dbReference>
<name>A0A1M7YQL5_9VIBR</name>
<keyword evidence="4" id="KW-0238">DNA-binding</keyword>
<keyword evidence="10" id="KW-1185">Reference proteome</keyword>
<dbReference type="InterPro" id="IPR009057">
    <property type="entry name" value="Homeodomain-like_sf"/>
</dbReference>
<keyword evidence="3" id="KW-0805">Transcription regulation</keyword>
<evidence type="ECO:0000256" key="2">
    <source>
        <dbReference type="ARBA" id="ARBA00022840"/>
    </source>
</evidence>
<dbReference type="FunFam" id="1.10.8.60:FF:000014">
    <property type="entry name" value="DNA-binding transcriptional regulator NtrC"/>
    <property type="match status" value="1"/>
</dbReference>
<evidence type="ECO:0000256" key="1">
    <source>
        <dbReference type="ARBA" id="ARBA00022741"/>
    </source>
</evidence>
<dbReference type="NCBIfam" id="TIGR00229">
    <property type="entry name" value="sensory_box"/>
    <property type="match status" value="1"/>
</dbReference>
<feature type="domain" description="Sigma-54 factor interaction" evidence="7">
    <location>
        <begin position="137"/>
        <end position="366"/>
    </location>
</feature>
<gene>
    <name evidence="9" type="primary">zraR_1</name>
    <name evidence="9" type="ORF">VQ7734_00660</name>
</gene>
<organism evidence="9 10">
    <name type="scientific">Vibrio quintilis</name>
    <dbReference type="NCBI Taxonomy" id="1117707"/>
    <lineage>
        <taxon>Bacteria</taxon>
        <taxon>Pseudomonadati</taxon>
        <taxon>Pseudomonadota</taxon>
        <taxon>Gammaproteobacteria</taxon>
        <taxon>Vibrionales</taxon>
        <taxon>Vibrionaceae</taxon>
        <taxon>Vibrio</taxon>
    </lineage>
</organism>
<dbReference type="InterPro" id="IPR035965">
    <property type="entry name" value="PAS-like_dom_sf"/>
</dbReference>
<dbReference type="CDD" id="cd00009">
    <property type="entry name" value="AAA"/>
    <property type="match status" value="1"/>
</dbReference>
<dbReference type="Gene3D" id="1.10.8.60">
    <property type="match status" value="1"/>
</dbReference>
<dbReference type="FunFam" id="3.40.50.300:FF:000006">
    <property type="entry name" value="DNA-binding transcriptional regulator NtrC"/>
    <property type="match status" value="1"/>
</dbReference>
<keyword evidence="1" id="KW-0547">Nucleotide-binding</keyword>
<sequence>MSSTIPEFTDAILESISDGVFTVDHHWCISFFNRAAEEITGIRREEALGKPCSEVFKSSMCERECALRHTLQNDTPIVNQSCYIIDAEGERIPVSVSTAVLKNAGGQIIGGAETFRDLSEVEALRNALEGKCQAGEFVSCSPVMRQLFELLPAIAASDSTVSVYGETGTGKELLAKAIHEMGARKDKPFVAINCGALPDSLLESELFGYKKGAFTGATHDKPGRFALAKDGTLFLDEIGEISPALQVRLLRVLQEHEYEPLGSVHAEKNRARIIVATHRNLSQMVADGEFRQDLFYRIQVVGLKLPALRERKEDIPLLIDQFIHHFNRLQKRSIQGISAEAESVLIAHDWPGNVRELENVIERAFVLCAGEQIGLSHLPDEFCDDSEPVGVREEVALIRQSAEKKAIESALKHNHYNRAATARELGIHKTTLYRKMKVLKIPFPAQNGRHRMTNES</sequence>
<dbReference type="AlphaFoldDB" id="A0A1M7YQL5"/>
<dbReference type="Gene3D" id="3.40.50.300">
    <property type="entry name" value="P-loop containing nucleotide triphosphate hydrolases"/>
    <property type="match status" value="1"/>
</dbReference>
<dbReference type="PROSITE" id="PS00688">
    <property type="entry name" value="SIGMA54_INTERACT_3"/>
    <property type="match status" value="1"/>
</dbReference>
<evidence type="ECO:0000259" key="8">
    <source>
        <dbReference type="PROSITE" id="PS50112"/>
    </source>
</evidence>
<dbReference type="RefSeq" id="WP_073579843.1">
    <property type="nucleotide sequence ID" value="NZ_AP024897.1"/>
</dbReference>
<dbReference type="OrthoDB" id="9804019at2"/>
<keyword evidence="5" id="KW-0010">Activator</keyword>
<proteinExistence type="predicted"/>
<dbReference type="InterPro" id="IPR002078">
    <property type="entry name" value="Sigma_54_int"/>
</dbReference>
<dbReference type="PROSITE" id="PS50045">
    <property type="entry name" value="SIGMA54_INTERACT_4"/>
    <property type="match status" value="1"/>
</dbReference>
<dbReference type="PRINTS" id="PR01590">
    <property type="entry name" value="HTHFIS"/>
</dbReference>
<dbReference type="Gene3D" id="3.30.450.20">
    <property type="entry name" value="PAS domain"/>
    <property type="match status" value="1"/>
</dbReference>
<dbReference type="SUPFAM" id="SSF52540">
    <property type="entry name" value="P-loop containing nucleoside triphosphate hydrolases"/>
    <property type="match status" value="1"/>
</dbReference>
<evidence type="ECO:0000313" key="9">
    <source>
        <dbReference type="EMBL" id="SHO54941.1"/>
    </source>
</evidence>
<dbReference type="PANTHER" id="PTHR32071">
    <property type="entry name" value="TRANSCRIPTIONAL REGULATORY PROTEIN"/>
    <property type="match status" value="1"/>
</dbReference>
<dbReference type="PROSITE" id="PS50112">
    <property type="entry name" value="PAS"/>
    <property type="match status" value="1"/>
</dbReference>
<dbReference type="SUPFAM" id="SSF46689">
    <property type="entry name" value="Homeodomain-like"/>
    <property type="match status" value="1"/>
</dbReference>
<evidence type="ECO:0000259" key="7">
    <source>
        <dbReference type="PROSITE" id="PS50045"/>
    </source>
</evidence>
<dbReference type="GO" id="GO:0006355">
    <property type="term" value="P:regulation of DNA-templated transcription"/>
    <property type="evidence" value="ECO:0007669"/>
    <property type="project" value="InterPro"/>
</dbReference>
<dbReference type="Gene3D" id="1.10.10.60">
    <property type="entry name" value="Homeodomain-like"/>
    <property type="match status" value="1"/>
</dbReference>
<feature type="domain" description="PAS" evidence="8">
    <location>
        <begin position="12"/>
        <end position="50"/>
    </location>
</feature>
<dbReference type="SMART" id="SM00382">
    <property type="entry name" value="AAA"/>
    <property type="match status" value="1"/>
</dbReference>
<reference evidence="10" key="1">
    <citation type="submission" date="2016-12" db="EMBL/GenBank/DDBJ databases">
        <authorList>
            <person name="Rodrigo-Torres L."/>
            <person name="Arahal R.D."/>
            <person name="Lucena T."/>
        </authorList>
    </citation>
    <scope>NUCLEOTIDE SEQUENCE [LARGE SCALE GENOMIC DNA]</scope>
</reference>
<evidence type="ECO:0000256" key="6">
    <source>
        <dbReference type="ARBA" id="ARBA00023163"/>
    </source>
</evidence>
<dbReference type="STRING" id="1117707.VQ7734_00660"/>
<evidence type="ECO:0000256" key="3">
    <source>
        <dbReference type="ARBA" id="ARBA00023015"/>
    </source>
</evidence>
<dbReference type="InterPro" id="IPR000014">
    <property type="entry name" value="PAS"/>
</dbReference>
<evidence type="ECO:0000256" key="5">
    <source>
        <dbReference type="ARBA" id="ARBA00023159"/>
    </source>
</evidence>
<dbReference type="InterPro" id="IPR025944">
    <property type="entry name" value="Sigma_54_int_dom_CS"/>
</dbReference>
<dbReference type="Pfam" id="PF13426">
    <property type="entry name" value="PAS_9"/>
    <property type="match status" value="1"/>
</dbReference>
<dbReference type="SUPFAM" id="SSF55785">
    <property type="entry name" value="PYP-like sensor domain (PAS domain)"/>
    <property type="match status" value="1"/>
</dbReference>
<dbReference type="Pfam" id="PF25601">
    <property type="entry name" value="AAA_lid_14"/>
    <property type="match status" value="1"/>
</dbReference>
<dbReference type="EMBL" id="FRFG01000009">
    <property type="protein sequence ID" value="SHO54941.1"/>
    <property type="molecule type" value="Genomic_DNA"/>
</dbReference>